<dbReference type="Pfam" id="PF01479">
    <property type="entry name" value="S4"/>
    <property type="match status" value="1"/>
</dbReference>
<keyword evidence="1" id="KW-0694">RNA-binding</keyword>
<dbReference type="EMBL" id="QOPE01000021">
    <property type="protein sequence ID" value="RCL40793.1"/>
    <property type="molecule type" value="Genomic_DNA"/>
</dbReference>
<dbReference type="InterPro" id="IPR002942">
    <property type="entry name" value="S4_RNA-bd"/>
</dbReference>
<gene>
    <name evidence="3" type="ORF">DBW96_03040</name>
</gene>
<feature type="non-terminal residue" evidence="3">
    <location>
        <position position="65"/>
    </location>
</feature>
<dbReference type="SUPFAM" id="SSF55174">
    <property type="entry name" value="Alpha-L RNA-binding motif"/>
    <property type="match status" value="1"/>
</dbReference>
<organism evidence="3 4">
    <name type="scientific">SAR86 cluster bacterium</name>
    <dbReference type="NCBI Taxonomy" id="2030880"/>
    <lineage>
        <taxon>Bacteria</taxon>
        <taxon>Pseudomonadati</taxon>
        <taxon>Pseudomonadota</taxon>
        <taxon>Gammaproteobacteria</taxon>
        <taxon>SAR86 cluster</taxon>
    </lineage>
</organism>
<dbReference type="PROSITE" id="PS50889">
    <property type="entry name" value="S4"/>
    <property type="match status" value="1"/>
</dbReference>
<dbReference type="SMART" id="SM00363">
    <property type="entry name" value="S4"/>
    <property type="match status" value="1"/>
</dbReference>
<feature type="domain" description="RNA-binding S4" evidence="2">
    <location>
        <begin position="15"/>
        <end position="65"/>
    </location>
</feature>
<protein>
    <recommendedName>
        <fullName evidence="2">RNA-binding S4 domain-containing protein</fullName>
    </recommendedName>
</protein>
<dbReference type="InterPro" id="IPR036986">
    <property type="entry name" value="S4_RNA-bd_sf"/>
</dbReference>
<dbReference type="GO" id="GO:0003723">
    <property type="term" value="F:RNA binding"/>
    <property type="evidence" value="ECO:0007669"/>
    <property type="project" value="UniProtKB-KW"/>
</dbReference>
<proteinExistence type="predicted"/>
<reference evidence="3 4" key="1">
    <citation type="journal article" date="2018" name="Microbiome">
        <title>Fine metagenomic profile of the Mediterranean stratified and mixed water columns revealed by assembly and recruitment.</title>
        <authorList>
            <person name="Haro-Moreno J.M."/>
            <person name="Lopez-Perez M."/>
            <person name="De La Torre J.R."/>
            <person name="Picazo A."/>
            <person name="Camacho A."/>
            <person name="Rodriguez-Valera F."/>
        </authorList>
    </citation>
    <scope>NUCLEOTIDE SEQUENCE [LARGE SCALE GENOMIC DNA]</scope>
    <source>
        <strain evidence="3">MED-G82</strain>
    </source>
</reference>
<dbReference type="AlphaFoldDB" id="A0A368BU30"/>
<comment type="caution">
    <text evidence="3">The sequence shown here is derived from an EMBL/GenBank/DDBJ whole genome shotgun (WGS) entry which is preliminary data.</text>
</comment>
<accession>A0A368BU30</accession>
<evidence type="ECO:0000313" key="4">
    <source>
        <dbReference type="Proteomes" id="UP000253307"/>
    </source>
</evidence>
<dbReference type="CDD" id="cd00165">
    <property type="entry name" value="S4"/>
    <property type="match status" value="1"/>
</dbReference>
<dbReference type="Proteomes" id="UP000253307">
    <property type="component" value="Unassembled WGS sequence"/>
</dbReference>
<evidence type="ECO:0000259" key="2">
    <source>
        <dbReference type="SMART" id="SM00363"/>
    </source>
</evidence>
<dbReference type="Gene3D" id="3.10.290.10">
    <property type="entry name" value="RNA-binding S4 domain"/>
    <property type="match status" value="1"/>
</dbReference>
<evidence type="ECO:0000256" key="1">
    <source>
        <dbReference type="PROSITE-ProRule" id="PRU00182"/>
    </source>
</evidence>
<name>A0A368BU30_9GAMM</name>
<evidence type="ECO:0000313" key="3">
    <source>
        <dbReference type="EMBL" id="RCL40793.1"/>
    </source>
</evidence>
<sequence>MSQKNLKVDANNDQRRLDNYLRYKFPNLPKSKIYSMIRKGEVRINSKRCKAQTKISLGDEIRLPP</sequence>